<name>A0A5C6BA27_9BACT</name>
<evidence type="ECO:0000313" key="7">
    <source>
        <dbReference type="Proteomes" id="UP000320176"/>
    </source>
</evidence>
<dbReference type="Gene3D" id="3.30.1120.10">
    <property type="match status" value="1"/>
</dbReference>
<comment type="similarity">
    <text evidence="1">Belongs to the sulfatase family.</text>
</comment>
<keyword evidence="7" id="KW-1185">Reference proteome</keyword>
<dbReference type="EC" id="3.1.6.1" evidence="6"/>
<dbReference type="InterPro" id="IPR050738">
    <property type="entry name" value="Sulfatase"/>
</dbReference>
<dbReference type="OrthoDB" id="9783154at2"/>
<dbReference type="InterPro" id="IPR000917">
    <property type="entry name" value="Sulfatase_N"/>
</dbReference>
<evidence type="ECO:0000256" key="3">
    <source>
        <dbReference type="SAM" id="MobiDB-lite"/>
    </source>
</evidence>
<protein>
    <submittedName>
        <fullName evidence="6">Arylsulfatase</fullName>
        <ecNumber evidence="6">3.1.6.1</ecNumber>
    </submittedName>
</protein>
<dbReference type="InterPro" id="IPR017850">
    <property type="entry name" value="Alkaline_phosphatase_core_sf"/>
</dbReference>
<dbReference type="SUPFAM" id="SSF53649">
    <property type="entry name" value="Alkaline phosphatase-like"/>
    <property type="match status" value="1"/>
</dbReference>
<dbReference type="RefSeq" id="WP_146518217.1">
    <property type="nucleotide sequence ID" value="NZ_CP151726.1"/>
</dbReference>
<proteinExistence type="inferred from homology"/>
<evidence type="ECO:0000256" key="1">
    <source>
        <dbReference type="ARBA" id="ARBA00008779"/>
    </source>
</evidence>
<reference evidence="6 7" key="1">
    <citation type="submission" date="2019-02" db="EMBL/GenBank/DDBJ databases">
        <title>Deep-cultivation of Planctomycetes and their phenomic and genomic characterization uncovers novel biology.</title>
        <authorList>
            <person name="Wiegand S."/>
            <person name="Jogler M."/>
            <person name="Boedeker C."/>
            <person name="Pinto D."/>
            <person name="Vollmers J."/>
            <person name="Rivas-Marin E."/>
            <person name="Kohn T."/>
            <person name="Peeters S.H."/>
            <person name="Heuer A."/>
            <person name="Rast P."/>
            <person name="Oberbeckmann S."/>
            <person name="Bunk B."/>
            <person name="Jeske O."/>
            <person name="Meyerdierks A."/>
            <person name="Storesund J.E."/>
            <person name="Kallscheuer N."/>
            <person name="Luecker S."/>
            <person name="Lage O.M."/>
            <person name="Pohl T."/>
            <person name="Merkel B.J."/>
            <person name="Hornburger P."/>
            <person name="Mueller R.-W."/>
            <person name="Bruemmer F."/>
            <person name="Labrenz M."/>
            <person name="Spormann A.M."/>
            <person name="Op Den Camp H."/>
            <person name="Overmann J."/>
            <person name="Amann R."/>
            <person name="Jetten M.S.M."/>
            <person name="Mascher T."/>
            <person name="Medema M.H."/>
            <person name="Devos D.P."/>
            <person name="Kaster A.-K."/>
            <person name="Ovreas L."/>
            <person name="Rohde M."/>
            <person name="Galperin M.Y."/>
            <person name="Jogler C."/>
        </authorList>
    </citation>
    <scope>NUCLEOTIDE SEQUENCE [LARGE SCALE GENOMIC DNA]</scope>
    <source>
        <strain evidence="6 7">Pla52n</strain>
    </source>
</reference>
<sequence precursor="true">MNRIASGLTLCLIVTSLASAKSPNVVLVMCDDLGIGDPQCFNPKSPIATPNIDAMAAAGLKFTRFYAAAPVCSPTRGSCLTGRHPFRYGVYFANTGHLKTDEITLPELLREQGYKTGHFGKWHLGTLTTTIKDANRGGPKNKQHFAPPRDHGYDESFVTESKVPTFDPMIQPAKPDEKAWDAIVDPSSAQPYGTHYWDHAGNPVTENLDGDDSRIIMDRAIPFIEDAAKSQQPFFAAIWFHAPHLPVVAGEKHVAMYRDHDVYERNYYGCVTAMDEQVGRLREKLRELGVAQDTMLWFCSDNGPEGQQGKAPGSADDFRGRKRSLYEGGVRVPGILEWPSRVKPGVTDVAAVTSDYLPTMLDALEIKYPDDRPIDGMSLLPVIDGKVSQREKPIGFQSNKQIAWHDGVWKLYSGDDGKNWELYDLSSDPCEQRECSGERPEDVERMAAAVQQWRESCKRSDGGGDY</sequence>
<keyword evidence="4" id="KW-0732">Signal</keyword>
<feature type="chain" id="PRO_5022940052" evidence="4">
    <location>
        <begin position="21"/>
        <end position="466"/>
    </location>
</feature>
<feature type="region of interest" description="Disordered" evidence="3">
    <location>
        <begin position="132"/>
        <end position="151"/>
    </location>
</feature>
<evidence type="ECO:0000256" key="4">
    <source>
        <dbReference type="SAM" id="SignalP"/>
    </source>
</evidence>
<dbReference type="PANTHER" id="PTHR42693:SF53">
    <property type="entry name" value="ENDO-4-O-SULFATASE"/>
    <property type="match status" value="1"/>
</dbReference>
<feature type="signal peptide" evidence="4">
    <location>
        <begin position="1"/>
        <end position="20"/>
    </location>
</feature>
<dbReference type="GO" id="GO:0004065">
    <property type="term" value="F:arylsulfatase activity"/>
    <property type="evidence" value="ECO:0007669"/>
    <property type="project" value="UniProtKB-EC"/>
</dbReference>
<keyword evidence="2 6" id="KW-0378">Hydrolase</keyword>
<comment type="caution">
    <text evidence="6">The sequence shown here is derived from an EMBL/GenBank/DDBJ whole genome shotgun (WGS) entry which is preliminary data.</text>
</comment>
<dbReference type="Pfam" id="PF00884">
    <property type="entry name" value="Sulfatase"/>
    <property type="match status" value="1"/>
</dbReference>
<gene>
    <name evidence="6" type="primary">atsA_10</name>
    <name evidence="6" type="ORF">Pla52n_06980</name>
</gene>
<evidence type="ECO:0000256" key="2">
    <source>
        <dbReference type="ARBA" id="ARBA00022801"/>
    </source>
</evidence>
<dbReference type="PANTHER" id="PTHR42693">
    <property type="entry name" value="ARYLSULFATASE FAMILY MEMBER"/>
    <property type="match status" value="1"/>
</dbReference>
<dbReference type="Gene3D" id="3.40.720.10">
    <property type="entry name" value="Alkaline Phosphatase, subunit A"/>
    <property type="match status" value="1"/>
</dbReference>
<evidence type="ECO:0000313" key="6">
    <source>
        <dbReference type="EMBL" id="TWU08116.1"/>
    </source>
</evidence>
<evidence type="ECO:0000259" key="5">
    <source>
        <dbReference type="Pfam" id="PF00884"/>
    </source>
</evidence>
<dbReference type="AlphaFoldDB" id="A0A5C6BA27"/>
<accession>A0A5C6BA27</accession>
<feature type="domain" description="Sulfatase N-terminal" evidence="5">
    <location>
        <begin position="23"/>
        <end position="365"/>
    </location>
</feature>
<dbReference type="Proteomes" id="UP000320176">
    <property type="component" value="Unassembled WGS sequence"/>
</dbReference>
<dbReference type="EMBL" id="SJPN01000001">
    <property type="protein sequence ID" value="TWU08116.1"/>
    <property type="molecule type" value="Genomic_DNA"/>
</dbReference>
<organism evidence="6 7">
    <name type="scientific">Stieleria varia</name>
    <dbReference type="NCBI Taxonomy" id="2528005"/>
    <lineage>
        <taxon>Bacteria</taxon>
        <taxon>Pseudomonadati</taxon>
        <taxon>Planctomycetota</taxon>
        <taxon>Planctomycetia</taxon>
        <taxon>Pirellulales</taxon>
        <taxon>Pirellulaceae</taxon>
        <taxon>Stieleria</taxon>
    </lineage>
</organism>